<sequence length="464" mass="49857">MNQHPDPWLPTAAPAIATADTAAPDTDTGAHNLALNQGSATATPLMQRLPQLLRMAGATALLVAMYSFLLQGWQDGNDLLRYAMLLGHSLLLCGVGLASGHWLQEAKGARLLVTLALTSVPANFAILGAFVYSAFGPQTSLSHPDYALWQLGSQGATVTTVILAVAALIPVMLLGFRTLARVLSTRLSIIFMMSNALLLIPLRDPLYMAALSLPLALCMLLSNEKTQQQSLAARTPDGLIARALLYLPLVVLTGRSLWFYDTDAFLFTSSLAILFLAARQLSLLLPGQSIARGLLEVCSGLLTPMIGVGSVLLLEGILTESLMLQLAALISAALLYEVSHRAQMASGLYRLMVMLMLSLGLIVNFILFEGLATSLTSLAIGLVLALIGRHYRQLALFGTGLVLAAVSLIYQLYQMLQVFDLSGWISLAVLGMLAIVIASVLESGGGRIRPRLLLLRRRFARWEL</sequence>
<keyword evidence="1" id="KW-1133">Transmembrane helix</keyword>
<feature type="transmembrane region" description="Helical" evidence="1">
    <location>
        <begin position="111"/>
        <end position="135"/>
    </location>
</feature>
<dbReference type="RefSeq" id="WP_067386111.1">
    <property type="nucleotide sequence ID" value="NZ_CP015839.1"/>
</dbReference>
<feature type="transmembrane region" description="Helical" evidence="1">
    <location>
        <begin position="243"/>
        <end position="260"/>
    </location>
</feature>
<feature type="transmembrane region" description="Helical" evidence="1">
    <location>
        <begin position="348"/>
        <end position="365"/>
    </location>
</feature>
<gene>
    <name evidence="2" type="ORF">A8C75_19910</name>
</gene>
<keyword evidence="1" id="KW-0472">Membrane</keyword>
<feature type="transmembrane region" description="Helical" evidence="1">
    <location>
        <begin position="266"/>
        <end position="286"/>
    </location>
</feature>
<feature type="transmembrane region" description="Helical" evidence="1">
    <location>
        <begin position="425"/>
        <end position="448"/>
    </location>
</feature>
<evidence type="ECO:0000313" key="3">
    <source>
        <dbReference type="Proteomes" id="UP000078070"/>
    </source>
</evidence>
<dbReference type="EMBL" id="CP015839">
    <property type="protein sequence ID" value="ANG64509.1"/>
    <property type="molecule type" value="Genomic_DNA"/>
</dbReference>
<feature type="transmembrane region" description="Helical" evidence="1">
    <location>
        <begin position="52"/>
        <end position="73"/>
    </location>
</feature>
<proteinExistence type="predicted"/>
<dbReference type="KEGG" id="mars:A8C75_19910"/>
<evidence type="ECO:0000313" key="2">
    <source>
        <dbReference type="EMBL" id="ANG64509.1"/>
    </source>
</evidence>
<feature type="transmembrane region" description="Helical" evidence="1">
    <location>
        <begin position="317"/>
        <end position="336"/>
    </location>
</feature>
<feature type="transmembrane region" description="Helical" evidence="1">
    <location>
        <begin position="293"/>
        <end position="311"/>
    </location>
</feature>
<organism evidence="2 3">
    <name type="scientific">Marinobacterium aestuarii</name>
    <dbReference type="NCBI Taxonomy" id="1821621"/>
    <lineage>
        <taxon>Bacteria</taxon>
        <taxon>Pseudomonadati</taxon>
        <taxon>Pseudomonadota</taxon>
        <taxon>Gammaproteobacteria</taxon>
        <taxon>Oceanospirillales</taxon>
        <taxon>Oceanospirillaceae</taxon>
        <taxon>Marinobacterium</taxon>
    </lineage>
</organism>
<dbReference type="STRING" id="1821621.A8C75_19910"/>
<keyword evidence="1" id="KW-0812">Transmembrane</keyword>
<dbReference type="Proteomes" id="UP000078070">
    <property type="component" value="Chromosome"/>
</dbReference>
<feature type="transmembrane region" description="Helical" evidence="1">
    <location>
        <begin position="394"/>
        <end position="413"/>
    </location>
</feature>
<evidence type="ECO:0000256" key="1">
    <source>
        <dbReference type="SAM" id="Phobius"/>
    </source>
</evidence>
<reference evidence="2 3" key="2">
    <citation type="journal article" date="2018" name="Int. J. Syst. Evol. Microbiol.">
        <title>Marinobacterium aestuarii sp. nov., a benzene-degrading marine bacterium isolated from estuary sediment.</title>
        <authorList>
            <person name="Bae S.S."/>
            <person name="Jung J."/>
            <person name="Chung D."/>
            <person name="Baek K."/>
        </authorList>
    </citation>
    <scope>NUCLEOTIDE SEQUENCE [LARGE SCALE GENOMIC DNA]</scope>
    <source>
        <strain evidence="2 3">ST58-10</strain>
    </source>
</reference>
<dbReference type="OrthoDB" id="6086209at2"/>
<dbReference type="AlphaFoldDB" id="A0A1A9F423"/>
<feature type="transmembrane region" description="Helical" evidence="1">
    <location>
        <begin position="79"/>
        <end position="99"/>
    </location>
</feature>
<accession>A0A1A9F423</accession>
<keyword evidence="3" id="KW-1185">Reference proteome</keyword>
<feature type="transmembrane region" description="Helical" evidence="1">
    <location>
        <begin position="206"/>
        <end position="222"/>
    </location>
</feature>
<feature type="transmembrane region" description="Helical" evidence="1">
    <location>
        <begin position="155"/>
        <end position="176"/>
    </location>
</feature>
<evidence type="ECO:0008006" key="4">
    <source>
        <dbReference type="Google" id="ProtNLM"/>
    </source>
</evidence>
<name>A0A1A9F423_9GAMM</name>
<protein>
    <recommendedName>
        <fullName evidence="4">DUF2157 domain-containing protein</fullName>
    </recommendedName>
</protein>
<feature type="transmembrane region" description="Helical" evidence="1">
    <location>
        <begin position="371"/>
        <end position="387"/>
    </location>
</feature>
<feature type="transmembrane region" description="Helical" evidence="1">
    <location>
        <begin position="183"/>
        <end position="200"/>
    </location>
</feature>
<reference evidence="3" key="1">
    <citation type="submission" date="2016-05" db="EMBL/GenBank/DDBJ databases">
        <authorList>
            <person name="Baek K."/>
            <person name="Yang S.-J."/>
        </authorList>
    </citation>
    <scope>NUCLEOTIDE SEQUENCE [LARGE SCALE GENOMIC DNA]</scope>
    <source>
        <strain evidence="3">ST58-10</strain>
    </source>
</reference>